<dbReference type="EMBL" id="FOET01000008">
    <property type="protein sequence ID" value="SEQ44948.1"/>
    <property type="molecule type" value="Genomic_DNA"/>
</dbReference>
<dbReference type="SMART" id="SM00418">
    <property type="entry name" value="HTH_ARSR"/>
    <property type="match status" value="1"/>
</dbReference>
<reference evidence="2 3" key="1">
    <citation type="submission" date="2016-10" db="EMBL/GenBank/DDBJ databases">
        <authorList>
            <person name="de Groot N.N."/>
        </authorList>
    </citation>
    <scope>NUCLEOTIDE SEQUENCE [LARGE SCALE GENOMIC DNA]</scope>
    <source>
        <strain evidence="2 3">CGMCC 4.3519</strain>
    </source>
</reference>
<protein>
    <submittedName>
        <fullName evidence="2">Helix-turn-helix domain-containing protein</fullName>
    </submittedName>
</protein>
<dbReference type="Pfam" id="PF12840">
    <property type="entry name" value="HTH_20"/>
    <property type="match status" value="1"/>
</dbReference>
<dbReference type="GO" id="GO:0003700">
    <property type="term" value="F:DNA-binding transcription factor activity"/>
    <property type="evidence" value="ECO:0007669"/>
    <property type="project" value="InterPro"/>
</dbReference>
<evidence type="ECO:0000313" key="2">
    <source>
        <dbReference type="EMBL" id="SEQ44948.1"/>
    </source>
</evidence>
<dbReference type="STRING" id="403935.SAMN05216481_10887"/>
<evidence type="ECO:0000259" key="1">
    <source>
        <dbReference type="SMART" id="SM00418"/>
    </source>
</evidence>
<dbReference type="InterPro" id="IPR011991">
    <property type="entry name" value="ArsR-like_HTH"/>
</dbReference>
<gene>
    <name evidence="2" type="ORF">SAMN05216481_10887</name>
</gene>
<feature type="domain" description="HTH arsR-type" evidence="1">
    <location>
        <begin position="21"/>
        <end position="119"/>
    </location>
</feature>
<evidence type="ECO:0000313" key="3">
    <source>
        <dbReference type="Proteomes" id="UP000199055"/>
    </source>
</evidence>
<accession>A0A1H9G591</accession>
<dbReference type="SUPFAM" id="SSF46785">
    <property type="entry name" value="Winged helix' DNA-binding domain"/>
    <property type="match status" value="1"/>
</dbReference>
<dbReference type="InterPro" id="IPR036388">
    <property type="entry name" value="WH-like_DNA-bd_sf"/>
</dbReference>
<dbReference type="Gene3D" id="1.10.10.10">
    <property type="entry name" value="Winged helix-like DNA-binding domain superfamily/Winged helix DNA-binding domain"/>
    <property type="match status" value="1"/>
</dbReference>
<dbReference type="InterPro" id="IPR001845">
    <property type="entry name" value="HTH_ArsR_DNA-bd_dom"/>
</dbReference>
<name>A0A1H9G591_9ACTN</name>
<proteinExistence type="predicted"/>
<organism evidence="2 3">
    <name type="scientific">Streptomyces radiopugnans</name>
    <dbReference type="NCBI Taxonomy" id="403935"/>
    <lineage>
        <taxon>Bacteria</taxon>
        <taxon>Bacillati</taxon>
        <taxon>Actinomycetota</taxon>
        <taxon>Actinomycetes</taxon>
        <taxon>Kitasatosporales</taxon>
        <taxon>Streptomycetaceae</taxon>
        <taxon>Streptomyces</taxon>
    </lineage>
</organism>
<dbReference type="AlphaFoldDB" id="A0A1H9G591"/>
<sequence length="200" mass="23084">MHCYGHRMTDARRPIRSLDPRSLRALAHPLRIRILDALHEYGPATASRLADRLDESSGATSYHLRQLAAHDFVEEDTARGTARERWWRATQRGTRLDDIGGIDRHPDPEVRGALSLLMHETATRHARDLNTWLGTMRDWPEEWREASDLSSFTLRLTPELAGELNTRLHELVESYREKAAGDERAERVRVHLHSFPRAED</sequence>
<dbReference type="Proteomes" id="UP000199055">
    <property type="component" value="Unassembled WGS sequence"/>
</dbReference>
<dbReference type="InterPro" id="IPR036390">
    <property type="entry name" value="WH_DNA-bd_sf"/>
</dbReference>
<dbReference type="CDD" id="cd00090">
    <property type="entry name" value="HTH_ARSR"/>
    <property type="match status" value="1"/>
</dbReference>
<keyword evidence="3" id="KW-1185">Reference proteome</keyword>